<comment type="caution">
    <text evidence="1">The sequence shown here is derived from an EMBL/GenBank/DDBJ whole genome shotgun (WGS) entry which is preliminary data.</text>
</comment>
<accession>A0A9N8E8L9</accession>
<evidence type="ECO:0000313" key="2">
    <source>
        <dbReference type="Proteomes" id="UP001153069"/>
    </source>
</evidence>
<dbReference type="Proteomes" id="UP001153069">
    <property type="component" value="Unassembled WGS sequence"/>
</dbReference>
<proteinExistence type="predicted"/>
<reference evidence="1" key="1">
    <citation type="submission" date="2020-06" db="EMBL/GenBank/DDBJ databases">
        <authorList>
            <consortium name="Plant Systems Biology data submission"/>
        </authorList>
    </citation>
    <scope>NUCLEOTIDE SEQUENCE</scope>
    <source>
        <strain evidence="1">D6</strain>
    </source>
</reference>
<dbReference type="EMBL" id="CAICTM010000741">
    <property type="protein sequence ID" value="CAB9515850.1"/>
    <property type="molecule type" value="Genomic_DNA"/>
</dbReference>
<gene>
    <name evidence="1" type="ORF">SEMRO_742_G195940.1</name>
</gene>
<sequence>MLAVVEKSVNCQEVYRISDRLRDDETFIRNAIYIAGNKALDLASERLGLCALGNKAQVLRALDESTASDVTGLILKQMPEDLKSDRDVFLAAAETGVGVLQHASEGLRDDESLVLKTILYDALNAFKNTPPRLRTDKSFVIKAMQISPKHMYLIHSDLLTDTEFLNELAEQVRFHSQLKRLGRDMVIGPRPPPGPSRDEWLEALDRANTLYNDALSVSALFYFLSHCPAIIYSYEA</sequence>
<dbReference type="AlphaFoldDB" id="A0A9N8E8L9"/>
<name>A0A9N8E8L9_9STRA</name>
<protein>
    <recommendedName>
        <fullName evidence="3">DUF4116 domain-containing protein</fullName>
    </recommendedName>
</protein>
<evidence type="ECO:0008006" key="3">
    <source>
        <dbReference type="Google" id="ProtNLM"/>
    </source>
</evidence>
<organism evidence="1 2">
    <name type="scientific">Seminavis robusta</name>
    <dbReference type="NCBI Taxonomy" id="568900"/>
    <lineage>
        <taxon>Eukaryota</taxon>
        <taxon>Sar</taxon>
        <taxon>Stramenopiles</taxon>
        <taxon>Ochrophyta</taxon>
        <taxon>Bacillariophyta</taxon>
        <taxon>Bacillariophyceae</taxon>
        <taxon>Bacillariophycidae</taxon>
        <taxon>Naviculales</taxon>
        <taxon>Naviculaceae</taxon>
        <taxon>Seminavis</taxon>
    </lineage>
</organism>
<evidence type="ECO:0000313" key="1">
    <source>
        <dbReference type="EMBL" id="CAB9515850.1"/>
    </source>
</evidence>
<keyword evidence="2" id="KW-1185">Reference proteome</keyword>